<feature type="transmembrane region" description="Helical" evidence="5">
    <location>
        <begin position="363"/>
        <end position="388"/>
    </location>
</feature>
<accession>A0A9E8A1P7</accession>
<dbReference type="GO" id="GO:0005886">
    <property type="term" value="C:plasma membrane"/>
    <property type="evidence" value="ECO:0007669"/>
    <property type="project" value="TreeGrafter"/>
</dbReference>
<organism evidence="7">
    <name type="scientific">Bosea sp. NBC_00436</name>
    <dbReference type="NCBI Taxonomy" id="2969620"/>
    <lineage>
        <taxon>Bacteria</taxon>
        <taxon>Pseudomonadati</taxon>
        <taxon>Pseudomonadota</taxon>
        <taxon>Alphaproteobacteria</taxon>
        <taxon>Hyphomicrobiales</taxon>
        <taxon>Boseaceae</taxon>
        <taxon>Bosea</taxon>
    </lineage>
</organism>
<dbReference type="PANTHER" id="PTHR23501:SF154">
    <property type="entry name" value="MULTIDRUG-EFFLUX TRANSPORTER RV1634-RELATED"/>
    <property type="match status" value="1"/>
</dbReference>
<evidence type="ECO:0000256" key="4">
    <source>
        <dbReference type="ARBA" id="ARBA00023136"/>
    </source>
</evidence>
<dbReference type="EMBL" id="CP102774">
    <property type="protein sequence ID" value="UZF86105.1"/>
    <property type="molecule type" value="Genomic_DNA"/>
</dbReference>
<reference evidence="7" key="1">
    <citation type="submission" date="2022-08" db="EMBL/GenBank/DDBJ databases">
        <title>Complete Genome Sequences of 2 Bosea sp. soil isolates.</title>
        <authorList>
            <person name="Alvarez Arevalo M."/>
            <person name="Sterndorff E.B."/>
            <person name="Faurdal D."/>
            <person name="Joergensen T.S."/>
            <person name="Weber T."/>
        </authorList>
    </citation>
    <scope>NUCLEOTIDE SEQUENCE</scope>
    <source>
        <strain evidence="7">NBC_00436</strain>
    </source>
</reference>
<dbReference type="Gene3D" id="1.20.1250.20">
    <property type="entry name" value="MFS general substrate transporter like domains"/>
    <property type="match status" value="1"/>
</dbReference>
<feature type="transmembrane region" description="Helical" evidence="5">
    <location>
        <begin position="236"/>
        <end position="253"/>
    </location>
</feature>
<evidence type="ECO:0000259" key="6">
    <source>
        <dbReference type="PROSITE" id="PS50850"/>
    </source>
</evidence>
<feature type="transmembrane region" description="Helical" evidence="5">
    <location>
        <begin position="308"/>
        <end position="330"/>
    </location>
</feature>
<dbReference type="GO" id="GO:0022857">
    <property type="term" value="F:transmembrane transporter activity"/>
    <property type="evidence" value="ECO:0007669"/>
    <property type="project" value="InterPro"/>
</dbReference>
<keyword evidence="2 5" id="KW-0812">Transmembrane</keyword>
<evidence type="ECO:0000313" key="7">
    <source>
        <dbReference type="EMBL" id="UZF86105.1"/>
    </source>
</evidence>
<gene>
    <name evidence="7" type="ORF">NWE54_20185</name>
</gene>
<name>A0A9E8A1P7_9HYPH</name>
<comment type="subcellular location">
    <subcellularLocation>
        <location evidence="1">Membrane</location>
        <topology evidence="1">Multi-pass membrane protein</topology>
    </subcellularLocation>
</comment>
<proteinExistence type="predicted"/>
<feature type="transmembrane region" description="Helical" evidence="5">
    <location>
        <begin position="409"/>
        <end position="427"/>
    </location>
</feature>
<evidence type="ECO:0000256" key="2">
    <source>
        <dbReference type="ARBA" id="ARBA00022692"/>
    </source>
</evidence>
<evidence type="ECO:0000256" key="5">
    <source>
        <dbReference type="SAM" id="Phobius"/>
    </source>
</evidence>
<dbReference type="SUPFAM" id="SSF103473">
    <property type="entry name" value="MFS general substrate transporter"/>
    <property type="match status" value="1"/>
</dbReference>
<dbReference type="Gene3D" id="1.20.1720.10">
    <property type="entry name" value="Multidrug resistance protein D"/>
    <property type="match status" value="1"/>
</dbReference>
<feature type="transmembrane region" description="Helical" evidence="5">
    <location>
        <begin position="53"/>
        <end position="71"/>
    </location>
</feature>
<feature type="transmembrane region" description="Helical" evidence="5">
    <location>
        <begin position="172"/>
        <end position="193"/>
    </location>
</feature>
<dbReference type="InterPro" id="IPR020846">
    <property type="entry name" value="MFS_dom"/>
</dbReference>
<feature type="transmembrane region" description="Helical" evidence="5">
    <location>
        <begin position="144"/>
        <end position="166"/>
    </location>
</feature>
<feature type="transmembrane region" description="Helical" evidence="5">
    <location>
        <begin position="83"/>
        <end position="105"/>
    </location>
</feature>
<feature type="transmembrane region" description="Helical" evidence="5">
    <location>
        <begin position="21"/>
        <end position="47"/>
    </location>
</feature>
<evidence type="ECO:0000256" key="3">
    <source>
        <dbReference type="ARBA" id="ARBA00022989"/>
    </source>
</evidence>
<dbReference type="InterPro" id="IPR036259">
    <property type="entry name" value="MFS_trans_sf"/>
</dbReference>
<dbReference type="InterPro" id="IPR011701">
    <property type="entry name" value="MFS"/>
</dbReference>
<dbReference type="Pfam" id="PF07690">
    <property type="entry name" value="MFS_1"/>
    <property type="match status" value="1"/>
</dbReference>
<feature type="transmembrane region" description="Helical" evidence="5">
    <location>
        <begin position="337"/>
        <end position="357"/>
    </location>
</feature>
<dbReference type="PROSITE" id="PS50850">
    <property type="entry name" value="MFS"/>
    <property type="match status" value="1"/>
</dbReference>
<dbReference type="AlphaFoldDB" id="A0A9E8A1P7"/>
<keyword evidence="3 5" id="KW-1133">Transmembrane helix</keyword>
<feature type="transmembrane region" description="Helical" evidence="5">
    <location>
        <begin position="439"/>
        <end position="459"/>
    </location>
</feature>
<sequence length="477" mass="48411">MEDQVSSAGWQDLLERRWIPTLAILMSGVLLQSMNALLLTTVLPSIAAELDGAALLSLPASAYVGAAIVAASSAGVLTARLGVLTALCSGVSIFGLGALACSVAPSMEWVIAGRIVQGLGGGLEVGAAYAAVRSFFPPALWPRVIALLSASWTLSVLVGPLIGGLFADAGHWRGAFITTMAASAVLVTTTMLVLPPTPPLARGDGARVPTGRIGLICLAIATMSSASLVLSVALKIGLVLLALATLTLMLGIDRRSSTRLLPSDAFSLRTSTGLGLWLALLLSITFSPLHIYLPIFLQRLRGLAPLEAGLMVASGSLAWTIASIAVSGAAGPRQRRLLLAGPLLMAGGLAVLATLLASAAPTYALIPAVIALGAGIGQSWPFVGPIIMNGAGPGDEAVAASAVPTVQQTGFALGAALAGVVANASGFSPVMAEADFERAAFHIFACFIVAAGLAGLVSFELMRRLSGRSANPLKADM</sequence>
<feature type="domain" description="Major facilitator superfamily (MFS) profile" evidence="6">
    <location>
        <begin position="21"/>
        <end position="463"/>
    </location>
</feature>
<dbReference type="PANTHER" id="PTHR23501">
    <property type="entry name" value="MAJOR FACILITATOR SUPERFAMILY"/>
    <property type="match status" value="1"/>
</dbReference>
<keyword evidence="4 5" id="KW-0472">Membrane</keyword>
<evidence type="ECO:0000256" key="1">
    <source>
        <dbReference type="ARBA" id="ARBA00004141"/>
    </source>
</evidence>
<protein>
    <submittedName>
        <fullName evidence="7">MFS transporter</fullName>
    </submittedName>
</protein>
<feature type="transmembrane region" description="Helical" evidence="5">
    <location>
        <begin position="274"/>
        <end position="296"/>
    </location>
</feature>